<dbReference type="Proteomes" id="UP001497457">
    <property type="component" value="Chromosome 17b"/>
</dbReference>
<dbReference type="Pfam" id="PF24750">
    <property type="entry name" value="b-prop_At3g26010-like"/>
    <property type="match status" value="1"/>
</dbReference>
<accession>A0ABC8YSL9</accession>
<reference evidence="2" key="1">
    <citation type="submission" date="2024-10" db="EMBL/GenBank/DDBJ databases">
        <authorList>
            <person name="Ryan C."/>
        </authorList>
    </citation>
    <scope>NUCLEOTIDE SEQUENCE [LARGE SCALE GENOMIC DNA]</scope>
</reference>
<evidence type="ECO:0000313" key="2">
    <source>
        <dbReference type="EMBL" id="CAL4949162.1"/>
    </source>
</evidence>
<name>A0ABC8YSL9_9POAL</name>
<sequence>MDVLCDTLLLEEILPRLPPKPLLRLSATSRRYNVLARCPSFAARYWRRAGVFLQPASEPHKAGVFLTAPSYQGAELVLPGPEDDLAEDGIVHSAAGGLLLCSRGHPTRLTARYYVCNPVTRQRVALPELGGLCYNPQCGLLTVVAGDATRFQFQVVVIEESQFEDTFLRLKVFSSDTGRWNAKHLWLSSYPSLPFEHDFRRRPVLGPSGAAYWIQRDGGEAIVYDSTSNTLRVIHLPPVSAGGSGHCICIGERHGSRGLRYRFARADSAALEVWDSETVDDDHAHAAWVLAHRVAIAELLGQSSDEAAWHRRRIKPVGFHPTDVDVVFLALPSGVLAYSVEHGTMDLRCTLNCFAAPADVFPYVHPPYPVQIPAIQNLTLELLPRKRKGDDDTYSKS</sequence>
<dbReference type="PANTHER" id="PTHR35546:SF83">
    <property type="entry name" value="EXPRESSED PROTEIN"/>
    <property type="match status" value="1"/>
</dbReference>
<protein>
    <recommendedName>
        <fullName evidence="1">F-box protein At3g26010-like beta-propeller domain-containing protein</fullName>
    </recommendedName>
</protein>
<feature type="domain" description="F-box protein At3g26010-like beta-propeller" evidence="1">
    <location>
        <begin position="90"/>
        <end position="329"/>
    </location>
</feature>
<evidence type="ECO:0000313" key="3">
    <source>
        <dbReference type="Proteomes" id="UP001497457"/>
    </source>
</evidence>
<gene>
    <name evidence="2" type="ORF">URODEC1_LOCUS37808</name>
</gene>
<keyword evidence="3" id="KW-1185">Reference proteome</keyword>
<organism evidence="2 3">
    <name type="scientific">Urochloa decumbens</name>
    <dbReference type="NCBI Taxonomy" id="240449"/>
    <lineage>
        <taxon>Eukaryota</taxon>
        <taxon>Viridiplantae</taxon>
        <taxon>Streptophyta</taxon>
        <taxon>Embryophyta</taxon>
        <taxon>Tracheophyta</taxon>
        <taxon>Spermatophyta</taxon>
        <taxon>Magnoliopsida</taxon>
        <taxon>Liliopsida</taxon>
        <taxon>Poales</taxon>
        <taxon>Poaceae</taxon>
        <taxon>PACMAD clade</taxon>
        <taxon>Panicoideae</taxon>
        <taxon>Panicodae</taxon>
        <taxon>Paniceae</taxon>
        <taxon>Melinidinae</taxon>
        <taxon>Urochloa</taxon>
    </lineage>
</organism>
<dbReference type="SUPFAM" id="SSF81383">
    <property type="entry name" value="F-box domain"/>
    <property type="match status" value="1"/>
</dbReference>
<evidence type="ECO:0000259" key="1">
    <source>
        <dbReference type="Pfam" id="PF24750"/>
    </source>
</evidence>
<dbReference type="InterPro" id="IPR055290">
    <property type="entry name" value="At3g26010-like"/>
</dbReference>
<dbReference type="InterPro" id="IPR036047">
    <property type="entry name" value="F-box-like_dom_sf"/>
</dbReference>
<dbReference type="PANTHER" id="PTHR35546">
    <property type="entry name" value="F-BOX PROTEIN INTERACTION DOMAIN PROTEIN-RELATED"/>
    <property type="match status" value="1"/>
</dbReference>
<dbReference type="InterPro" id="IPR056592">
    <property type="entry name" value="Beta-prop_At3g26010-like"/>
</dbReference>
<dbReference type="AlphaFoldDB" id="A0ABC8YSL9"/>
<proteinExistence type="predicted"/>
<dbReference type="EMBL" id="OZ075127">
    <property type="protein sequence ID" value="CAL4949162.1"/>
    <property type="molecule type" value="Genomic_DNA"/>
</dbReference>